<gene>
    <name evidence="1" type="ORF">AAFC00_003225</name>
</gene>
<name>A0ABR3P9Z8_9PEZI</name>
<dbReference type="RefSeq" id="XP_069199176.1">
    <property type="nucleotide sequence ID" value="XM_069342670.1"/>
</dbReference>
<dbReference type="Proteomes" id="UP001562354">
    <property type="component" value="Unassembled WGS sequence"/>
</dbReference>
<sequence length="367" mass="40816">MCRSCALRAQKSFVFGSQLLQRRAFTASSSQQKRAGPPVFDETSTPALDNVLATLRDKHLIPAYLNDRQRHLVFGDKFKTELDNNPAYATLGDEEVQLRHMNRRVDIPALSPLIAKALSLMQDSQDWKQSPALLEGLRKGGHVRTRHAEKLVRKAIQADQLGVVIRCLNRSAATGLTLKHDNILSLVMWGLHEHAQKDSWDEARVRKAQRYGDMIAELLESDDHGSARRLGANDPRTRPAVIAVYLEISAVLAERYQGGKDVDGSVLKYATRLMANFNQKSEPAEEPLPKAGLQTEFLAKLPIWHGLSLAKKILGDSLPQASSAAQIISTYEARLVTLAAQLREQNKTKPGFYAAQALEAWESALRN</sequence>
<evidence type="ECO:0000313" key="1">
    <source>
        <dbReference type="EMBL" id="KAL1302900.1"/>
    </source>
</evidence>
<comment type="caution">
    <text evidence="1">The sequence shown here is derived from an EMBL/GenBank/DDBJ whole genome shotgun (WGS) entry which is preliminary data.</text>
</comment>
<reference evidence="1 2" key="1">
    <citation type="submission" date="2024-07" db="EMBL/GenBank/DDBJ databases">
        <title>Draft sequence of the Neodothiora populina.</title>
        <authorList>
            <person name="Drown D.D."/>
            <person name="Schuette U.S."/>
            <person name="Buechlein A.B."/>
            <person name="Rusch D.R."/>
            <person name="Winton L.W."/>
            <person name="Adams G.A."/>
        </authorList>
    </citation>
    <scope>NUCLEOTIDE SEQUENCE [LARGE SCALE GENOMIC DNA]</scope>
    <source>
        <strain evidence="1 2">CPC 39397</strain>
    </source>
</reference>
<proteinExistence type="predicted"/>
<organism evidence="1 2">
    <name type="scientific">Neodothiora populina</name>
    <dbReference type="NCBI Taxonomy" id="2781224"/>
    <lineage>
        <taxon>Eukaryota</taxon>
        <taxon>Fungi</taxon>
        <taxon>Dikarya</taxon>
        <taxon>Ascomycota</taxon>
        <taxon>Pezizomycotina</taxon>
        <taxon>Dothideomycetes</taxon>
        <taxon>Dothideomycetidae</taxon>
        <taxon>Dothideales</taxon>
        <taxon>Dothioraceae</taxon>
        <taxon>Neodothiora</taxon>
    </lineage>
</organism>
<dbReference type="GeneID" id="95976927"/>
<protein>
    <submittedName>
        <fullName evidence="1">Uncharacterized protein</fullName>
    </submittedName>
</protein>
<keyword evidence="2" id="KW-1185">Reference proteome</keyword>
<accession>A0ABR3P9Z8</accession>
<evidence type="ECO:0000313" key="2">
    <source>
        <dbReference type="Proteomes" id="UP001562354"/>
    </source>
</evidence>
<dbReference type="EMBL" id="JBFMKM010000012">
    <property type="protein sequence ID" value="KAL1302900.1"/>
    <property type="molecule type" value="Genomic_DNA"/>
</dbReference>